<reference evidence="2" key="1">
    <citation type="submission" date="2020-06" db="EMBL/GenBank/DDBJ databases">
        <authorList>
            <consortium name="Plant Systems Biology data submission"/>
        </authorList>
    </citation>
    <scope>NUCLEOTIDE SEQUENCE</scope>
    <source>
        <strain evidence="2">D6</strain>
    </source>
</reference>
<name>A0A9N8HEH2_9STRA</name>
<sequence length="158" mass="17466">MGADQSIPLLQWTCDDVASGVASLGHQYTQYTQIIRDQEIDGPYLTGVPSDEIDEGLTNLGVSSRLHKRVLSRKLAALRSPASRRRSLIVSRSNSFDMPPAAGLRRTGTLPSQSERERLLQVMQMTAVREQREHENLLKREAALLSQIATLDSTAAHS</sequence>
<accession>A0A9N8HEH2</accession>
<dbReference type="PROSITE" id="PS50105">
    <property type="entry name" value="SAM_DOMAIN"/>
    <property type="match status" value="1"/>
</dbReference>
<feature type="domain" description="SAM" evidence="1">
    <location>
        <begin position="12"/>
        <end position="81"/>
    </location>
</feature>
<keyword evidence="3" id="KW-1185">Reference proteome</keyword>
<gene>
    <name evidence="2" type="ORF">SEMRO_472_G150040.1</name>
</gene>
<dbReference type="InterPro" id="IPR013761">
    <property type="entry name" value="SAM/pointed_sf"/>
</dbReference>
<organism evidence="2 3">
    <name type="scientific">Seminavis robusta</name>
    <dbReference type="NCBI Taxonomy" id="568900"/>
    <lineage>
        <taxon>Eukaryota</taxon>
        <taxon>Sar</taxon>
        <taxon>Stramenopiles</taxon>
        <taxon>Ochrophyta</taxon>
        <taxon>Bacillariophyta</taxon>
        <taxon>Bacillariophyceae</taxon>
        <taxon>Bacillariophycidae</taxon>
        <taxon>Naviculales</taxon>
        <taxon>Naviculaceae</taxon>
        <taxon>Seminavis</taxon>
    </lineage>
</organism>
<proteinExistence type="predicted"/>
<evidence type="ECO:0000313" key="3">
    <source>
        <dbReference type="Proteomes" id="UP001153069"/>
    </source>
</evidence>
<evidence type="ECO:0000259" key="1">
    <source>
        <dbReference type="PROSITE" id="PS50105"/>
    </source>
</evidence>
<dbReference type="SUPFAM" id="SSF47769">
    <property type="entry name" value="SAM/Pointed domain"/>
    <property type="match status" value="1"/>
</dbReference>
<protein>
    <recommendedName>
        <fullName evidence="1">SAM domain-containing protein</fullName>
    </recommendedName>
</protein>
<evidence type="ECO:0000313" key="2">
    <source>
        <dbReference type="EMBL" id="CAB9511196.1"/>
    </source>
</evidence>
<dbReference type="Gene3D" id="1.10.150.50">
    <property type="entry name" value="Transcription Factor, Ets-1"/>
    <property type="match status" value="1"/>
</dbReference>
<dbReference type="Proteomes" id="UP001153069">
    <property type="component" value="Unassembled WGS sequence"/>
</dbReference>
<dbReference type="EMBL" id="CAICTM010000471">
    <property type="protein sequence ID" value="CAB9511196.1"/>
    <property type="molecule type" value="Genomic_DNA"/>
</dbReference>
<dbReference type="AlphaFoldDB" id="A0A9N8HEH2"/>
<dbReference type="InterPro" id="IPR001660">
    <property type="entry name" value="SAM"/>
</dbReference>
<comment type="caution">
    <text evidence="2">The sequence shown here is derived from an EMBL/GenBank/DDBJ whole genome shotgun (WGS) entry which is preliminary data.</text>
</comment>